<dbReference type="STRING" id="682795.AciX8_4760"/>
<reference evidence="3 4" key="1">
    <citation type="submission" date="2011-11" db="EMBL/GenBank/DDBJ databases">
        <title>Complete sequence of Granulicella mallensis MP5ACTX8.</title>
        <authorList>
            <consortium name="US DOE Joint Genome Institute"/>
            <person name="Lucas S."/>
            <person name="Copeland A."/>
            <person name="Lapidus A."/>
            <person name="Cheng J.-F."/>
            <person name="Goodwin L."/>
            <person name="Pitluck S."/>
            <person name="Peters L."/>
            <person name="Lu M."/>
            <person name="Detter J.C."/>
            <person name="Han C."/>
            <person name="Tapia R."/>
            <person name="Land M."/>
            <person name="Hauser L."/>
            <person name="Kyrpides N."/>
            <person name="Ivanova N."/>
            <person name="Mikhailova N."/>
            <person name="Pagani I."/>
            <person name="Rawat S."/>
            <person name="Mannisto M."/>
            <person name="Haggblom M."/>
            <person name="Woyke T."/>
        </authorList>
    </citation>
    <scope>NUCLEOTIDE SEQUENCE [LARGE SCALE GENOMIC DNA]</scope>
    <source>
        <strain evidence="4">ATCC BAA-1857 / DSM 23137 / MP5ACTX8</strain>
    </source>
</reference>
<proteinExistence type="predicted"/>
<evidence type="ECO:0000256" key="1">
    <source>
        <dbReference type="SAM" id="MobiDB-lite"/>
    </source>
</evidence>
<feature type="transmembrane region" description="Helical" evidence="2">
    <location>
        <begin position="84"/>
        <end position="102"/>
    </location>
</feature>
<evidence type="ECO:0000313" key="4">
    <source>
        <dbReference type="Proteomes" id="UP000007113"/>
    </source>
</evidence>
<feature type="transmembrane region" description="Helical" evidence="2">
    <location>
        <begin position="260"/>
        <end position="278"/>
    </location>
</feature>
<feature type="transmembrane region" description="Helical" evidence="2">
    <location>
        <begin position="142"/>
        <end position="159"/>
    </location>
</feature>
<dbReference type="OrthoDB" id="109824at2"/>
<evidence type="ECO:0000256" key="2">
    <source>
        <dbReference type="SAM" id="Phobius"/>
    </source>
</evidence>
<keyword evidence="2" id="KW-0812">Transmembrane</keyword>
<feature type="transmembrane region" description="Helical" evidence="2">
    <location>
        <begin position="313"/>
        <end position="330"/>
    </location>
</feature>
<dbReference type="RefSeq" id="WP_014267900.1">
    <property type="nucleotide sequence ID" value="NC_016631.1"/>
</dbReference>
<evidence type="ECO:0008006" key="5">
    <source>
        <dbReference type="Google" id="ProtNLM"/>
    </source>
</evidence>
<feature type="transmembrane region" description="Helical" evidence="2">
    <location>
        <begin position="164"/>
        <end position="181"/>
    </location>
</feature>
<feature type="region of interest" description="Disordered" evidence="1">
    <location>
        <begin position="371"/>
        <end position="404"/>
    </location>
</feature>
<name>G8NXN4_GRAMM</name>
<feature type="transmembrane region" description="Helical" evidence="2">
    <location>
        <begin position="48"/>
        <end position="72"/>
    </location>
</feature>
<protein>
    <recommendedName>
        <fullName evidence="5">DUF2157 domain-containing protein</fullName>
    </recommendedName>
</protein>
<organism evidence="3 4">
    <name type="scientific">Granulicella mallensis (strain ATCC BAA-1857 / DSM 23137 / MP5ACTX8)</name>
    <dbReference type="NCBI Taxonomy" id="682795"/>
    <lineage>
        <taxon>Bacteria</taxon>
        <taxon>Pseudomonadati</taxon>
        <taxon>Acidobacteriota</taxon>
        <taxon>Terriglobia</taxon>
        <taxon>Terriglobales</taxon>
        <taxon>Acidobacteriaceae</taxon>
        <taxon>Granulicella</taxon>
    </lineage>
</organism>
<dbReference type="Proteomes" id="UP000007113">
    <property type="component" value="Chromosome"/>
</dbReference>
<feature type="transmembrane region" description="Helical" evidence="2">
    <location>
        <begin position="287"/>
        <end position="307"/>
    </location>
</feature>
<feature type="compositionally biased region" description="Gly residues" evidence="1">
    <location>
        <begin position="391"/>
        <end position="404"/>
    </location>
</feature>
<keyword evidence="2" id="KW-0472">Membrane</keyword>
<dbReference type="eggNOG" id="ENOG503311H">
    <property type="taxonomic scope" value="Bacteria"/>
</dbReference>
<feature type="transmembrane region" description="Helical" evidence="2">
    <location>
        <begin position="114"/>
        <end position="136"/>
    </location>
</feature>
<dbReference type="HOGENOM" id="CLU_688432_0_0_0"/>
<dbReference type="EMBL" id="CP003130">
    <property type="protein sequence ID" value="AEU39029.1"/>
    <property type="molecule type" value="Genomic_DNA"/>
</dbReference>
<feature type="transmembrane region" description="Helical" evidence="2">
    <location>
        <begin position="187"/>
        <end position="206"/>
    </location>
</feature>
<dbReference type="KEGG" id="gma:AciX8_4760"/>
<keyword evidence="4" id="KW-1185">Reference proteome</keyword>
<dbReference type="AlphaFoldDB" id="G8NXN4"/>
<keyword evidence="2" id="KW-1133">Transmembrane helix</keyword>
<evidence type="ECO:0000313" key="3">
    <source>
        <dbReference type="EMBL" id="AEU39029.1"/>
    </source>
</evidence>
<accession>G8NXN4</accession>
<feature type="transmembrane region" description="Helical" evidence="2">
    <location>
        <begin position="218"/>
        <end position="240"/>
    </location>
</feature>
<sequence length="404" mass="44386">MRIYTDANEESLRAQKLLTQWAGDGSLSKEQYQRLEQDTVSDLRTTNIFLRLVLFFFTILGVAAAVALFFVIFLSRPSEQTTGLWLLIFAAVSYTAAEVAVAQARLYRYGIEEALAVCSVAFLCAGLALFSFSGAPNSSREIQLVVSAAGAMASLWIWYRFNLWYTFPAAMIFAIFLPASWTASPSAQHIFISALYAAGLVFIVPIRSRHRFDYLEDAYSISEAFLWLGIYLILNLKISALGLPSQWWSDMWLTSESAGPFYWATWVLTWCLPPLILTRGIRQKDRFIIAVGALTAVLTLATNKPYLGWQRHTWDPMLLGIALTGVALFLRRWLAQGPSGVRHGFTAARLSGKDKHAMSVGSAVLGLITPQSITPTPQTPTPQPTGPDSRFGGGSGGGGASGDF</sequence>
<gene>
    <name evidence="3" type="ordered locus">AciX8_4760</name>
</gene>